<dbReference type="OrthoDB" id="9806149at2"/>
<dbReference type="STRING" id="1156985.SAMN04488118_104368"/>
<evidence type="ECO:0000256" key="1">
    <source>
        <dbReference type="ARBA" id="ARBA00005417"/>
    </source>
</evidence>
<dbReference type="PROSITE" id="PS50893">
    <property type="entry name" value="ABC_TRANSPORTER_2"/>
    <property type="match status" value="1"/>
</dbReference>
<evidence type="ECO:0000256" key="5">
    <source>
        <dbReference type="ARBA" id="ARBA00022970"/>
    </source>
</evidence>
<gene>
    <name evidence="7" type="ORF">SAMN04488118_104368</name>
</gene>
<dbReference type="InterPro" id="IPR052156">
    <property type="entry name" value="BCAA_Transport_ATP-bd_LivF"/>
</dbReference>
<keyword evidence="3" id="KW-0547">Nucleotide-binding</keyword>
<dbReference type="PANTHER" id="PTHR43820">
    <property type="entry name" value="HIGH-AFFINITY BRANCHED-CHAIN AMINO ACID TRANSPORT ATP-BINDING PROTEIN LIVF"/>
    <property type="match status" value="1"/>
</dbReference>
<dbReference type="GO" id="GO:0016887">
    <property type="term" value="F:ATP hydrolysis activity"/>
    <property type="evidence" value="ECO:0007669"/>
    <property type="project" value="InterPro"/>
</dbReference>
<keyword evidence="2" id="KW-0813">Transport</keyword>
<accession>A0A1G5QKV0</accession>
<dbReference type="Gene3D" id="3.40.50.300">
    <property type="entry name" value="P-loop containing nucleotide triphosphate hydrolases"/>
    <property type="match status" value="1"/>
</dbReference>
<dbReference type="InterPro" id="IPR017871">
    <property type="entry name" value="ABC_transporter-like_CS"/>
</dbReference>
<dbReference type="RefSeq" id="WP_090218195.1">
    <property type="nucleotide sequence ID" value="NZ_FMWG01000004.1"/>
</dbReference>
<sequence length="236" mass="25430">MASILSIQGLCSGYRNQQVLTDIDLEIEEGSVTALIGPNGHGKSTLLKTLSGLIPTWKGDTQFLGKALGNNAPDRARAGLILVPQGDQLFGGMTVEENLMMGTFARKDRDAVQDSLETVFTLFPRLKERRGQRAESLSGGERRMVGIGRGMMANGKMMMIDEPSLGLAPLIIEQIYEALGHLANQDRSILVVEENPSRVANVASAFHLMDGGRIAWSGNTNDLANSSDLLKTYLGG</sequence>
<evidence type="ECO:0000259" key="6">
    <source>
        <dbReference type="PROSITE" id="PS50893"/>
    </source>
</evidence>
<dbReference type="AlphaFoldDB" id="A0A1G5QKV0"/>
<evidence type="ECO:0000313" key="7">
    <source>
        <dbReference type="EMBL" id="SCZ62342.1"/>
    </source>
</evidence>
<proteinExistence type="inferred from homology"/>
<dbReference type="SUPFAM" id="SSF52540">
    <property type="entry name" value="P-loop containing nucleoside triphosphate hydrolases"/>
    <property type="match status" value="1"/>
</dbReference>
<dbReference type="PANTHER" id="PTHR43820:SF4">
    <property type="entry name" value="HIGH-AFFINITY BRANCHED-CHAIN AMINO ACID TRANSPORT ATP-BINDING PROTEIN LIVF"/>
    <property type="match status" value="1"/>
</dbReference>
<feature type="domain" description="ABC transporter" evidence="6">
    <location>
        <begin position="5"/>
        <end position="236"/>
    </location>
</feature>
<dbReference type="GO" id="GO:0015807">
    <property type="term" value="P:L-amino acid transport"/>
    <property type="evidence" value="ECO:0007669"/>
    <property type="project" value="TreeGrafter"/>
</dbReference>
<reference evidence="7 8" key="1">
    <citation type="submission" date="2016-10" db="EMBL/GenBank/DDBJ databases">
        <authorList>
            <person name="de Groot N.N."/>
        </authorList>
    </citation>
    <scope>NUCLEOTIDE SEQUENCE [LARGE SCALE GENOMIC DNA]</scope>
    <source>
        <strain evidence="7 8">U95</strain>
    </source>
</reference>
<dbReference type="InterPro" id="IPR027417">
    <property type="entry name" value="P-loop_NTPase"/>
</dbReference>
<dbReference type="GO" id="GO:0005524">
    <property type="term" value="F:ATP binding"/>
    <property type="evidence" value="ECO:0007669"/>
    <property type="project" value="UniProtKB-KW"/>
</dbReference>
<dbReference type="InterPro" id="IPR003439">
    <property type="entry name" value="ABC_transporter-like_ATP-bd"/>
</dbReference>
<evidence type="ECO:0000313" key="8">
    <source>
        <dbReference type="Proteomes" id="UP000198767"/>
    </source>
</evidence>
<evidence type="ECO:0000256" key="4">
    <source>
        <dbReference type="ARBA" id="ARBA00022840"/>
    </source>
</evidence>
<comment type="similarity">
    <text evidence="1">Belongs to the ABC transporter superfamily.</text>
</comment>
<keyword evidence="5" id="KW-0029">Amino-acid transport</keyword>
<dbReference type="GO" id="GO:0015658">
    <property type="term" value="F:branched-chain amino acid transmembrane transporter activity"/>
    <property type="evidence" value="ECO:0007669"/>
    <property type="project" value="TreeGrafter"/>
</dbReference>
<dbReference type="EMBL" id="FMWG01000004">
    <property type="protein sequence ID" value="SCZ62342.1"/>
    <property type="molecule type" value="Genomic_DNA"/>
</dbReference>
<dbReference type="Pfam" id="PF00005">
    <property type="entry name" value="ABC_tran"/>
    <property type="match status" value="1"/>
</dbReference>
<keyword evidence="8" id="KW-1185">Reference proteome</keyword>
<evidence type="ECO:0000256" key="2">
    <source>
        <dbReference type="ARBA" id="ARBA00022448"/>
    </source>
</evidence>
<protein>
    <submittedName>
        <fullName evidence="7">Amino acid/amide ABC transporter ATP-binding protein 2, HAAT family</fullName>
    </submittedName>
</protein>
<evidence type="ECO:0000256" key="3">
    <source>
        <dbReference type="ARBA" id="ARBA00022741"/>
    </source>
</evidence>
<organism evidence="7 8">
    <name type="scientific">Epibacterium ulvae</name>
    <dbReference type="NCBI Taxonomy" id="1156985"/>
    <lineage>
        <taxon>Bacteria</taxon>
        <taxon>Pseudomonadati</taxon>
        <taxon>Pseudomonadota</taxon>
        <taxon>Alphaproteobacteria</taxon>
        <taxon>Rhodobacterales</taxon>
        <taxon>Roseobacteraceae</taxon>
        <taxon>Epibacterium</taxon>
    </lineage>
</organism>
<name>A0A1G5QKV0_9RHOB</name>
<keyword evidence="4 7" id="KW-0067">ATP-binding</keyword>
<dbReference type="CDD" id="cd03224">
    <property type="entry name" value="ABC_TM1139_LivF_branched"/>
    <property type="match status" value="1"/>
</dbReference>
<dbReference type="Proteomes" id="UP000198767">
    <property type="component" value="Unassembled WGS sequence"/>
</dbReference>
<dbReference type="PROSITE" id="PS00211">
    <property type="entry name" value="ABC_TRANSPORTER_1"/>
    <property type="match status" value="1"/>
</dbReference>